<evidence type="ECO:0000256" key="3">
    <source>
        <dbReference type="ARBA" id="ARBA00012784"/>
    </source>
</evidence>
<sequence>MTAMGSGRPLGALGRALALAGAAALLSAAGASPARADAAGEAAASAMLDDVAGHEARLRVFLQAMPKGGDLHNHLGGSVYAEDFLEAAAAQGLCADAEIGRIVPPPCPREREVAVMAVEDPFAYARLVDAISTRGFQKGIGPALVSGHSQFFSSFAKFGPAYRGEEARWLAEAYASAGRNNLVYLELMYNPGGLARTMAAGPAEAIDAAGLAASYAREIAAVTPLLDETMAEVTRLDAEARKRLRCGTAAADPGCGVTVRYLYSAMRGMAPALAWRSMIAGFALAHRDPRFVGVNIVMPEDDPVALRDYDLHMAMFRFLEAKYPEVKVTMHAGELALGLVPPRALEDHIAKAVASGARRIGHGVDIAYETAAPETLARMAREGIGVEINLTSNAVILGVEGGTHPIQLYRAMGVPVMLSTDDEGVLRSDMTNEHVRAVMQQGLRYPDLKQMARDSLEYAFAPGPSLWRDRGMTAFVPACAAGLASAACRAFLAGSEKAAVQARLEINFDRFERSLDRFRGVQGAKGT</sequence>
<keyword evidence="5" id="KW-0378">Hydrolase</keyword>
<dbReference type="InterPro" id="IPR032466">
    <property type="entry name" value="Metal_Hydrolase"/>
</dbReference>
<proteinExistence type="inferred from homology"/>
<dbReference type="Pfam" id="PF00962">
    <property type="entry name" value="A_deaminase"/>
    <property type="match status" value="1"/>
</dbReference>
<dbReference type="PANTHER" id="PTHR11409">
    <property type="entry name" value="ADENOSINE DEAMINASE"/>
    <property type="match status" value="1"/>
</dbReference>
<dbReference type="SUPFAM" id="SSF51556">
    <property type="entry name" value="Metallo-dependent hydrolases"/>
    <property type="match status" value="1"/>
</dbReference>
<keyword evidence="4" id="KW-0479">Metal-binding</keyword>
<feature type="domain" description="Adenosine deaminase" evidence="8">
    <location>
        <begin position="177"/>
        <end position="463"/>
    </location>
</feature>
<dbReference type="EMBL" id="JBHLWK010000010">
    <property type="protein sequence ID" value="MFC0204066.1"/>
    <property type="molecule type" value="Genomic_DNA"/>
</dbReference>
<comment type="cofactor">
    <cofactor evidence="1">
        <name>Zn(2+)</name>
        <dbReference type="ChEBI" id="CHEBI:29105"/>
    </cofactor>
</comment>
<name>A0ABV6CX34_9SPHN</name>
<comment type="similarity">
    <text evidence="2">Belongs to the metallo-dependent hydrolases superfamily. Adenosine and AMP deaminases family.</text>
</comment>
<organism evidence="9 10">
    <name type="scientific">Novosphingobium soli</name>
    <dbReference type="NCBI Taxonomy" id="574956"/>
    <lineage>
        <taxon>Bacteria</taxon>
        <taxon>Pseudomonadati</taxon>
        <taxon>Pseudomonadota</taxon>
        <taxon>Alphaproteobacteria</taxon>
        <taxon>Sphingomonadales</taxon>
        <taxon>Sphingomonadaceae</taxon>
        <taxon>Novosphingobium</taxon>
    </lineage>
</organism>
<evidence type="ECO:0000313" key="9">
    <source>
        <dbReference type="EMBL" id="MFC0204066.1"/>
    </source>
</evidence>
<keyword evidence="10" id="KW-1185">Reference proteome</keyword>
<dbReference type="InterPro" id="IPR006330">
    <property type="entry name" value="Ado/ade_deaminase"/>
</dbReference>
<evidence type="ECO:0000256" key="4">
    <source>
        <dbReference type="ARBA" id="ARBA00022723"/>
    </source>
</evidence>
<keyword evidence="7" id="KW-0732">Signal</keyword>
<keyword evidence="6" id="KW-0862">Zinc</keyword>
<dbReference type="PANTHER" id="PTHR11409:SF43">
    <property type="entry name" value="ADENOSINE DEAMINASE"/>
    <property type="match status" value="1"/>
</dbReference>
<evidence type="ECO:0000256" key="6">
    <source>
        <dbReference type="ARBA" id="ARBA00022833"/>
    </source>
</evidence>
<dbReference type="InterPro" id="IPR001365">
    <property type="entry name" value="A_deaminase_dom"/>
</dbReference>
<evidence type="ECO:0000259" key="8">
    <source>
        <dbReference type="Pfam" id="PF00962"/>
    </source>
</evidence>
<feature type="chain" id="PRO_5046044357" description="adenosine deaminase" evidence="7">
    <location>
        <begin position="37"/>
        <end position="527"/>
    </location>
</feature>
<evidence type="ECO:0000256" key="1">
    <source>
        <dbReference type="ARBA" id="ARBA00001947"/>
    </source>
</evidence>
<gene>
    <name evidence="9" type="ORF">ACFFJC_07240</name>
</gene>
<protein>
    <recommendedName>
        <fullName evidence="3">adenosine deaminase</fullName>
        <ecNumber evidence="3">3.5.4.4</ecNumber>
    </recommendedName>
</protein>
<comment type="caution">
    <text evidence="9">The sequence shown here is derived from an EMBL/GenBank/DDBJ whole genome shotgun (WGS) entry which is preliminary data.</text>
</comment>
<evidence type="ECO:0000256" key="7">
    <source>
        <dbReference type="SAM" id="SignalP"/>
    </source>
</evidence>
<dbReference type="EC" id="3.5.4.4" evidence="3"/>
<accession>A0ABV6CX34</accession>
<evidence type="ECO:0000256" key="5">
    <source>
        <dbReference type="ARBA" id="ARBA00022801"/>
    </source>
</evidence>
<dbReference type="Proteomes" id="UP001589798">
    <property type="component" value="Unassembled WGS sequence"/>
</dbReference>
<evidence type="ECO:0000256" key="2">
    <source>
        <dbReference type="ARBA" id="ARBA00006676"/>
    </source>
</evidence>
<reference evidence="9 10" key="1">
    <citation type="submission" date="2024-09" db="EMBL/GenBank/DDBJ databases">
        <authorList>
            <person name="Sun Q."/>
            <person name="Mori K."/>
        </authorList>
    </citation>
    <scope>NUCLEOTIDE SEQUENCE [LARGE SCALE GENOMIC DNA]</scope>
    <source>
        <strain evidence="9 10">CCM 7706</strain>
    </source>
</reference>
<evidence type="ECO:0000313" key="10">
    <source>
        <dbReference type="Proteomes" id="UP001589798"/>
    </source>
</evidence>
<feature type="signal peptide" evidence="7">
    <location>
        <begin position="1"/>
        <end position="36"/>
    </location>
</feature>
<dbReference type="Gene3D" id="3.20.20.140">
    <property type="entry name" value="Metal-dependent hydrolases"/>
    <property type="match status" value="1"/>
</dbReference>
<dbReference type="RefSeq" id="WP_379486830.1">
    <property type="nucleotide sequence ID" value="NZ_JBHLWK010000010.1"/>
</dbReference>